<organism evidence="1">
    <name type="scientific">freshwater metagenome</name>
    <dbReference type="NCBI Taxonomy" id="449393"/>
    <lineage>
        <taxon>unclassified sequences</taxon>
        <taxon>metagenomes</taxon>
        <taxon>ecological metagenomes</taxon>
    </lineage>
</organism>
<protein>
    <submittedName>
        <fullName evidence="1">Unannotated protein</fullName>
    </submittedName>
</protein>
<gene>
    <name evidence="1" type="ORF">UFOPK3610_00553</name>
</gene>
<evidence type="ECO:0000313" key="1">
    <source>
        <dbReference type="EMBL" id="CAB4907643.1"/>
    </source>
</evidence>
<dbReference type="AlphaFoldDB" id="A0A6J7GTN4"/>
<dbReference type="EMBL" id="CAFBMR010000013">
    <property type="protein sequence ID" value="CAB4907643.1"/>
    <property type="molecule type" value="Genomic_DNA"/>
</dbReference>
<proteinExistence type="predicted"/>
<sequence length="138" mass="14564">MSKLFPAITAAKSFGVAIPMAQAHDQVLAALHAGGYHHVDDQSAEIKAEHGNTALFVYGTVSGDIAIALAASPSAEYPVSLDVQFHEIEGGTQVVANASYMRPITYMGAPRFGPQARKWHEACDRAITVVVDSCGVPV</sequence>
<accession>A0A6J7GTN4</accession>
<reference evidence="1" key="1">
    <citation type="submission" date="2020-05" db="EMBL/GenBank/DDBJ databases">
        <authorList>
            <person name="Chiriac C."/>
            <person name="Salcher M."/>
            <person name="Ghai R."/>
            <person name="Kavagutti S V."/>
        </authorList>
    </citation>
    <scope>NUCLEOTIDE SEQUENCE</scope>
</reference>
<name>A0A6J7GTN4_9ZZZZ</name>